<name>A0A4V6BDL9_9BRAD</name>
<evidence type="ECO:0000256" key="3">
    <source>
        <dbReference type="ARBA" id="ARBA00023027"/>
    </source>
</evidence>
<dbReference type="EMBL" id="LBIA02000001">
    <property type="protein sequence ID" value="TKT70053.1"/>
    <property type="molecule type" value="Genomic_DNA"/>
</dbReference>
<dbReference type="RefSeq" id="WP_046829277.1">
    <property type="nucleotide sequence ID" value="NZ_LBIA02000001.1"/>
</dbReference>
<dbReference type="InterPro" id="IPR015815">
    <property type="entry name" value="HIBADH-related"/>
</dbReference>
<evidence type="ECO:0000256" key="2">
    <source>
        <dbReference type="ARBA" id="ARBA00023002"/>
    </source>
</evidence>
<keyword evidence="3" id="KW-0520">NAD</keyword>
<feature type="domain" description="3-hydroxyisobutyrate dehydrogenase-like NAD-binding" evidence="6">
    <location>
        <begin position="168"/>
        <end position="288"/>
    </location>
</feature>
<gene>
    <name evidence="7" type="ORF">YH63_000660</name>
</gene>
<dbReference type="SUPFAM" id="SSF51735">
    <property type="entry name" value="NAD(P)-binding Rossmann-fold domains"/>
    <property type="match status" value="1"/>
</dbReference>
<protein>
    <submittedName>
        <fullName evidence="7">NAD(P)-dependent oxidoreductase</fullName>
    </submittedName>
</protein>
<evidence type="ECO:0000256" key="4">
    <source>
        <dbReference type="PIRSR" id="PIRSR000103-1"/>
    </source>
</evidence>
<dbReference type="InterPro" id="IPR029154">
    <property type="entry name" value="HIBADH-like_NADP-bd"/>
</dbReference>
<feature type="domain" description="6-phosphogluconate dehydrogenase NADP-binding" evidence="5">
    <location>
        <begin position="7"/>
        <end position="165"/>
    </location>
</feature>
<dbReference type="InterPro" id="IPR006115">
    <property type="entry name" value="6PGDH_NADP-bd"/>
</dbReference>
<dbReference type="InterPro" id="IPR036291">
    <property type="entry name" value="NAD(P)-bd_dom_sf"/>
</dbReference>
<dbReference type="Proteomes" id="UP000034832">
    <property type="component" value="Unassembled WGS sequence"/>
</dbReference>
<dbReference type="Pfam" id="PF03446">
    <property type="entry name" value="NAD_binding_2"/>
    <property type="match status" value="1"/>
</dbReference>
<dbReference type="InterPro" id="IPR002204">
    <property type="entry name" value="3-OH-isobutyrate_DH-rel_CS"/>
</dbReference>
<dbReference type="PROSITE" id="PS00895">
    <property type="entry name" value="3_HYDROXYISOBUT_DH"/>
    <property type="match status" value="1"/>
</dbReference>
<dbReference type="InterPro" id="IPR013328">
    <property type="entry name" value="6PGD_dom2"/>
</dbReference>
<dbReference type="SUPFAM" id="SSF48179">
    <property type="entry name" value="6-phosphogluconate dehydrogenase C-terminal domain-like"/>
    <property type="match status" value="1"/>
</dbReference>
<evidence type="ECO:0000313" key="7">
    <source>
        <dbReference type="EMBL" id="TKT70053.1"/>
    </source>
</evidence>
<proteinExistence type="inferred from homology"/>
<dbReference type="GO" id="GO:0051287">
    <property type="term" value="F:NAD binding"/>
    <property type="evidence" value="ECO:0007669"/>
    <property type="project" value="InterPro"/>
</dbReference>
<dbReference type="OrthoDB" id="9812907at2"/>
<sequence>MATPDTVVFIGLGQMGLPMAKRCIAAGYKVRGADPSAPARDALAAAGGEVFASGRDAAKDASMLITMLPDSRIVREAVLGEQGVADVLAKNALIIDMSSSVPVDTQSLGKDLAARGIALIDAPVSGGVKRAIDGSLSIMAGGDAALVERAKPVLQAMAKSVFATGPLGSGHAMKALNNYVSAAGLVAACEALLVGRRFGLQPETVIDVLNASTGKNNSTDVKMKQFVISETFASGFSLALMAKDLRIAADLSKLVGLDSSNAETIASLWENAKAALDKNADHTDIYRFIASAVEDR</sequence>
<dbReference type="AlphaFoldDB" id="A0A4V6BDL9"/>
<dbReference type="PANTHER" id="PTHR43060">
    <property type="entry name" value="3-HYDROXYISOBUTYRATE DEHYDROGENASE-LIKE 1, MITOCHONDRIAL-RELATED"/>
    <property type="match status" value="1"/>
</dbReference>
<organism evidence="7 8">
    <name type="scientific">Afipia massiliensis</name>
    <dbReference type="NCBI Taxonomy" id="211460"/>
    <lineage>
        <taxon>Bacteria</taxon>
        <taxon>Pseudomonadati</taxon>
        <taxon>Pseudomonadota</taxon>
        <taxon>Alphaproteobacteria</taxon>
        <taxon>Hyphomicrobiales</taxon>
        <taxon>Nitrobacteraceae</taxon>
        <taxon>Afipia</taxon>
    </lineage>
</organism>
<dbReference type="Pfam" id="PF14833">
    <property type="entry name" value="NAD_binding_11"/>
    <property type="match status" value="1"/>
</dbReference>
<accession>A0A4V6BDL9</accession>
<dbReference type="GO" id="GO:0016054">
    <property type="term" value="P:organic acid catabolic process"/>
    <property type="evidence" value="ECO:0007669"/>
    <property type="project" value="UniProtKB-ARBA"/>
</dbReference>
<comment type="caution">
    <text evidence="7">The sequence shown here is derived from an EMBL/GenBank/DDBJ whole genome shotgun (WGS) entry which is preliminary data.</text>
</comment>
<dbReference type="GO" id="GO:0050661">
    <property type="term" value="F:NADP binding"/>
    <property type="evidence" value="ECO:0007669"/>
    <property type="project" value="InterPro"/>
</dbReference>
<evidence type="ECO:0000259" key="5">
    <source>
        <dbReference type="Pfam" id="PF03446"/>
    </source>
</evidence>
<evidence type="ECO:0000256" key="1">
    <source>
        <dbReference type="ARBA" id="ARBA00009080"/>
    </source>
</evidence>
<feature type="active site" evidence="4">
    <location>
        <position position="174"/>
    </location>
</feature>
<dbReference type="Gene3D" id="3.40.50.720">
    <property type="entry name" value="NAD(P)-binding Rossmann-like Domain"/>
    <property type="match status" value="1"/>
</dbReference>
<dbReference type="InterPro" id="IPR008927">
    <property type="entry name" value="6-PGluconate_DH-like_C_sf"/>
</dbReference>
<dbReference type="PANTHER" id="PTHR43060:SF15">
    <property type="entry name" value="3-HYDROXYISOBUTYRATE DEHYDROGENASE-LIKE 1, MITOCHONDRIAL-RELATED"/>
    <property type="match status" value="1"/>
</dbReference>
<comment type="similarity">
    <text evidence="1">Belongs to the HIBADH-related family.</text>
</comment>
<dbReference type="STRING" id="211460.YH63_18200"/>
<dbReference type="PIRSF" id="PIRSF000103">
    <property type="entry name" value="HIBADH"/>
    <property type="match status" value="1"/>
</dbReference>
<keyword evidence="2" id="KW-0560">Oxidoreductase</keyword>
<keyword evidence="8" id="KW-1185">Reference proteome</keyword>
<dbReference type="Gene3D" id="1.10.1040.10">
    <property type="entry name" value="N-(1-d-carboxylethyl)-l-norvaline Dehydrogenase, domain 2"/>
    <property type="match status" value="1"/>
</dbReference>
<evidence type="ECO:0000259" key="6">
    <source>
        <dbReference type="Pfam" id="PF14833"/>
    </source>
</evidence>
<dbReference type="GO" id="GO:0016491">
    <property type="term" value="F:oxidoreductase activity"/>
    <property type="evidence" value="ECO:0007669"/>
    <property type="project" value="UniProtKB-KW"/>
</dbReference>
<evidence type="ECO:0000313" key="8">
    <source>
        <dbReference type="Proteomes" id="UP000034832"/>
    </source>
</evidence>
<reference evidence="7" key="1">
    <citation type="submission" date="2019-04" db="EMBL/GenBank/DDBJ databases">
        <title>Whole genome sequencing of cave bacteria.</title>
        <authorList>
            <person name="Gan H.M."/>
            <person name="Barton H."/>
            <person name="Savka M.A."/>
        </authorList>
    </citation>
    <scope>NUCLEOTIDE SEQUENCE [LARGE SCALE GENOMIC DNA]</scope>
    <source>
        <strain evidence="7">LC387</strain>
    </source>
</reference>